<organism evidence="2 3">
    <name type="scientific">Streptomyces milbemycinicus</name>
    <dbReference type="NCBI Taxonomy" id="476552"/>
    <lineage>
        <taxon>Bacteria</taxon>
        <taxon>Bacillati</taxon>
        <taxon>Actinomycetota</taxon>
        <taxon>Actinomycetes</taxon>
        <taxon>Kitasatosporales</taxon>
        <taxon>Streptomycetaceae</taxon>
        <taxon>Streptomyces</taxon>
    </lineage>
</organism>
<dbReference type="EMBL" id="JBJDQH010000202">
    <property type="protein sequence ID" value="MFK4273535.1"/>
    <property type="molecule type" value="Genomic_DNA"/>
</dbReference>
<evidence type="ECO:0000313" key="2">
    <source>
        <dbReference type="EMBL" id="MFK4273535.1"/>
    </source>
</evidence>
<accession>A0ABW8M956</accession>
<feature type="region of interest" description="Disordered" evidence="1">
    <location>
        <begin position="1"/>
        <end position="32"/>
    </location>
</feature>
<comment type="caution">
    <text evidence="2">The sequence shown here is derived from an EMBL/GenBank/DDBJ whole genome shotgun (WGS) entry which is preliminary data.</text>
</comment>
<keyword evidence="3" id="KW-1185">Reference proteome</keyword>
<name>A0ABW8M956_9ACTN</name>
<dbReference type="RefSeq" id="WP_067074354.1">
    <property type="nucleotide sequence ID" value="NZ_JBJDQH010000202.1"/>
</dbReference>
<reference evidence="2 3" key="1">
    <citation type="submission" date="2024-11" db="EMBL/GenBank/DDBJ databases">
        <title>The Natural Products Discovery Center: Release of the First 8490 Sequenced Strains for Exploring Actinobacteria Biosynthetic Diversity.</title>
        <authorList>
            <person name="Kalkreuter E."/>
            <person name="Kautsar S.A."/>
            <person name="Yang D."/>
            <person name="Bader C.D."/>
            <person name="Teijaro C.N."/>
            <person name="Fluegel L."/>
            <person name="Davis C.M."/>
            <person name="Simpson J.R."/>
            <person name="Lauterbach L."/>
            <person name="Steele A.D."/>
            <person name="Gui C."/>
            <person name="Meng S."/>
            <person name="Li G."/>
            <person name="Viehrig K."/>
            <person name="Ye F."/>
            <person name="Su P."/>
            <person name="Kiefer A.F."/>
            <person name="Nichols A."/>
            <person name="Cepeda A.J."/>
            <person name="Yan W."/>
            <person name="Fan B."/>
            <person name="Jiang Y."/>
            <person name="Adhikari A."/>
            <person name="Zheng C.-J."/>
            <person name="Schuster L."/>
            <person name="Cowan T.M."/>
            <person name="Smanski M.J."/>
            <person name="Chevrette M.G."/>
            <person name="De Carvalho L.P.S."/>
            <person name="Shen B."/>
        </authorList>
    </citation>
    <scope>NUCLEOTIDE SEQUENCE [LARGE SCALE GENOMIC DNA]</scope>
    <source>
        <strain evidence="2 3">NPDC020863</strain>
    </source>
</reference>
<dbReference type="Proteomes" id="UP001620295">
    <property type="component" value="Unassembled WGS sequence"/>
</dbReference>
<evidence type="ECO:0000256" key="1">
    <source>
        <dbReference type="SAM" id="MobiDB-lite"/>
    </source>
</evidence>
<proteinExistence type="predicted"/>
<gene>
    <name evidence="2" type="ORF">ACI2L5_53175</name>
</gene>
<evidence type="ECO:0000313" key="3">
    <source>
        <dbReference type="Proteomes" id="UP001620295"/>
    </source>
</evidence>
<dbReference type="Gene3D" id="3.40.50.1820">
    <property type="entry name" value="alpha/beta hydrolase"/>
    <property type="match status" value="1"/>
</dbReference>
<protein>
    <submittedName>
        <fullName evidence="2">Uncharacterized protein</fullName>
    </submittedName>
</protein>
<dbReference type="InterPro" id="IPR029058">
    <property type="entry name" value="AB_hydrolase_fold"/>
</dbReference>
<sequence>MGDRRRAADWSGPPTATRARRIVHRSTTPTGRPDVVSATVIVRDDGTPDARPLITWGIGAGGLADGCAVSGRFPRGTATEAPWNGLALRRGWAVAVTDYEGWAPRTTTSTADRSEPG</sequence>